<dbReference type="Proteomes" id="UP001152795">
    <property type="component" value="Unassembled WGS sequence"/>
</dbReference>
<dbReference type="GO" id="GO:0016020">
    <property type="term" value="C:membrane"/>
    <property type="evidence" value="ECO:0007669"/>
    <property type="project" value="UniProtKB-SubCell"/>
</dbReference>
<dbReference type="GO" id="GO:0022857">
    <property type="term" value="F:transmembrane transporter activity"/>
    <property type="evidence" value="ECO:0007669"/>
    <property type="project" value="InterPro"/>
</dbReference>
<dbReference type="InterPro" id="IPR036259">
    <property type="entry name" value="MFS_trans_sf"/>
</dbReference>
<dbReference type="PANTHER" id="PTHR23510:SF16">
    <property type="entry name" value="MAJOR FACILITATOR SUPERFAMILY (MFS) PROFILE DOMAIN-CONTAINING PROTEIN"/>
    <property type="match status" value="1"/>
</dbReference>
<gene>
    <name evidence="5" type="ORF">PACLA_8A074244</name>
</gene>
<dbReference type="OrthoDB" id="6133115at2759"/>
<sequence>SFKRRLRPKFPFTNTALFIYISIRITVDGLEEYLIMPTAWYYIKELGETTFFLGVTLAAYSFGALVTAPFIGALDDRFHITKPILIVSAVCKFLGHLTYTIPVNAYFPLCGRLLSGIAAGSMGVMHGVISRYTEKEDRAKAFVFFGAMFNVGTALAPSIGSVINFNFNIFGWTIGKGNSPGLFLAIIWFLMVIATVFCIPRNAGHENFFPLTQIGPGARSDDEIDGELETNNRPIIDCTEVPSNDEIIYINNTDVTCNTTLLMILISWSQWLEYVEFGGFAFFYTRRWLKDRPATSQIRRRVLVHPASTMWISDDLDYRFRGVENVYLTGTQPAP</sequence>
<protein>
    <submittedName>
        <fullName evidence="5">Major facilitator superfamily domain-containing 8-like</fullName>
    </submittedName>
</protein>
<dbReference type="EMBL" id="CACRXK020018576">
    <property type="protein sequence ID" value="CAB4032649.1"/>
    <property type="molecule type" value="Genomic_DNA"/>
</dbReference>
<dbReference type="SUPFAM" id="SSF103473">
    <property type="entry name" value="MFS general substrate transporter"/>
    <property type="match status" value="1"/>
</dbReference>
<keyword evidence="3" id="KW-1133">Transmembrane helix</keyword>
<evidence type="ECO:0000256" key="1">
    <source>
        <dbReference type="ARBA" id="ARBA00004141"/>
    </source>
</evidence>
<evidence type="ECO:0000256" key="2">
    <source>
        <dbReference type="ARBA" id="ARBA00022692"/>
    </source>
</evidence>
<evidence type="ECO:0000313" key="6">
    <source>
        <dbReference type="Proteomes" id="UP001152795"/>
    </source>
</evidence>
<dbReference type="InterPro" id="IPR020846">
    <property type="entry name" value="MFS_dom"/>
</dbReference>
<keyword evidence="6" id="KW-1185">Reference proteome</keyword>
<accession>A0A7D9JM35</accession>
<reference evidence="5" key="1">
    <citation type="submission" date="2020-04" db="EMBL/GenBank/DDBJ databases">
        <authorList>
            <person name="Alioto T."/>
            <person name="Alioto T."/>
            <person name="Gomez Garrido J."/>
        </authorList>
    </citation>
    <scope>NUCLEOTIDE SEQUENCE</scope>
    <source>
        <strain evidence="5">A484AB</strain>
    </source>
</reference>
<dbReference type="PROSITE" id="PS50850">
    <property type="entry name" value="MFS"/>
    <property type="match status" value="1"/>
</dbReference>
<dbReference type="Gene3D" id="1.20.1250.20">
    <property type="entry name" value="MFS general substrate transporter like domains"/>
    <property type="match status" value="1"/>
</dbReference>
<evidence type="ECO:0000256" key="4">
    <source>
        <dbReference type="ARBA" id="ARBA00023136"/>
    </source>
</evidence>
<proteinExistence type="predicted"/>
<dbReference type="PRINTS" id="PR01035">
    <property type="entry name" value="TCRTETA"/>
</dbReference>
<evidence type="ECO:0000256" key="3">
    <source>
        <dbReference type="ARBA" id="ARBA00022989"/>
    </source>
</evidence>
<keyword evidence="4" id="KW-0472">Membrane</keyword>
<dbReference type="InterPro" id="IPR011701">
    <property type="entry name" value="MFS"/>
</dbReference>
<dbReference type="InterPro" id="IPR001958">
    <property type="entry name" value="Tet-R_TetA/multi-R_MdtG-like"/>
</dbReference>
<comment type="subcellular location">
    <subcellularLocation>
        <location evidence="1">Membrane</location>
        <topology evidence="1">Multi-pass membrane protein</topology>
    </subcellularLocation>
</comment>
<feature type="non-terminal residue" evidence="5">
    <location>
        <position position="335"/>
    </location>
</feature>
<dbReference type="PANTHER" id="PTHR23510">
    <property type="entry name" value="INNER MEMBRANE TRANSPORT PROTEIN YAJR"/>
    <property type="match status" value="1"/>
</dbReference>
<dbReference type="AlphaFoldDB" id="A0A7D9JM35"/>
<comment type="caution">
    <text evidence="5">The sequence shown here is derived from an EMBL/GenBank/DDBJ whole genome shotgun (WGS) entry which is preliminary data.</text>
</comment>
<name>A0A7D9JM35_PARCT</name>
<organism evidence="5 6">
    <name type="scientific">Paramuricea clavata</name>
    <name type="common">Red gorgonian</name>
    <name type="synonym">Violescent sea-whip</name>
    <dbReference type="NCBI Taxonomy" id="317549"/>
    <lineage>
        <taxon>Eukaryota</taxon>
        <taxon>Metazoa</taxon>
        <taxon>Cnidaria</taxon>
        <taxon>Anthozoa</taxon>
        <taxon>Octocorallia</taxon>
        <taxon>Malacalcyonacea</taxon>
        <taxon>Plexauridae</taxon>
        <taxon>Paramuricea</taxon>
    </lineage>
</organism>
<dbReference type="InterPro" id="IPR051068">
    <property type="entry name" value="MFS_Domain-Containing_Protein"/>
</dbReference>
<dbReference type="Pfam" id="PF07690">
    <property type="entry name" value="MFS_1"/>
    <property type="match status" value="1"/>
</dbReference>
<evidence type="ECO:0000313" key="5">
    <source>
        <dbReference type="EMBL" id="CAB4032649.1"/>
    </source>
</evidence>
<keyword evidence="2" id="KW-0812">Transmembrane</keyword>